<protein>
    <recommendedName>
        <fullName evidence="4">chitin deacetylase</fullName>
        <ecNumber evidence="4">3.5.1.41</ecNumber>
    </recommendedName>
</protein>
<comment type="catalytic activity">
    <reaction evidence="5">
        <text>[(1-&gt;4)-N-acetyl-beta-D-glucosaminyl](n) + n H2O = chitosan + n acetate</text>
        <dbReference type="Rhea" id="RHEA:10464"/>
        <dbReference type="Rhea" id="RHEA-COMP:9593"/>
        <dbReference type="Rhea" id="RHEA-COMP:9597"/>
        <dbReference type="ChEBI" id="CHEBI:15377"/>
        <dbReference type="ChEBI" id="CHEBI:17029"/>
        <dbReference type="ChEBI" id="CHEBI:30089"/>
        <dbReference type="ChEBI" id="CHEBI:57704"/>
        <dbReference type="EC" id="3.5.1.41"/>
    </reaction>
    <physiologicalReaction direction="left-to-right" evidence="5">
        <dbReference type="Rhea" id="RHEA:10465"/>
    </physiologicalReaction>
</comment>
<sequence length="256" mass="28549">MIQLAVLAVVFLIILPAWIIYKPPRSLINYFARRFPDVLFHINTADKIVALTIDDTPSAYTKDILALLESNNATATFFVIGGQIHGEEQKAILVDIVRQGSELGNHAMHDEPSVSLASDVLESEIAEVDRFIEQAYQQAGEVRQQRWFRPGSGFFSRRILNIAAAAEYTTALGDIFPHDPIISSWRINAWHILSSLRPGGIIIIHDRRSWTVPLLRKILPAMRRKGYEVVSASRALEIAEGKRRQGSAASSSGRPP</sequence>
<organism evidence="7 8">
    <name type="scientific">Peltaster fructicola</name>
    <dbReference type="NCBI Taxonomy" id="286661"/>
    <lineage>
        <taxon>Eukaryota</taxon>
        <taxon>Fungi</taxon>
        <taxon>Dikarya</taxon>
        <taxon>Ascomycota</taxon>
        <taxon>Pezizomycotina</taxon>
        <taxon>Dothideomycetes</taxon>
        <taxon>Dothideomycetes incertae sedis</taxon>
        <taxon>Peltaster</taxon>
    </lineage>
</organism>
<accession>A0A6H0XJ86</accession>
<reference evidence="7 8" key="1">
    <citation type="journal article" date="2016" name="Sci. Rep.">
        <title>Peltaster fructicola genome reveals evolution from an invasive phytopathogen to an ectophytic parasite.</title>
        <authorList>
            <person name="Xu C."/>
            <person name="Chen H."/>
            <person name="Gleason M.L."/>
            <person name="Xu J.R."/>
            <person name="Liu H."/>
            <person name="Zhang R."/>
            <person name="Sun G."/>
        </authorList>
    </citation>
    <scope>NUCLEOTIDE SEQUENCE [LARGE SCALE GENOMIC DNA]</scope>
    <source>
        <strain evidence="7 8">LNHT1506</strain>
    </source>
</reference>
<dbReference type="GO" id="GO:0005975">
    <property type="term" value="P:carbohydrate metabolic process"/>
    <property type="evidence" value="ECO:0007669"/>
    <property type="project" value="InterPro"/>
</dbReference>
<keyword evidence="2" id="KW-0119">Carbohydrate metabolism</keyword>
<gene>
    <name evidence="7" type="ORF">AMS68_000218</name>
</gene>
<dbReference type="GO" id="GO:0004099">
    <property type="term" value="F:chitin deacetylase activity"/>
    <property type="evidence" value="ECO:0007669"/>
    <property type="project" value="UniProtKB-EC"/>
</dbReference>
<evidence type="ECO:0000313" key="8">
    <source>
        <dbReference type="Proteomes" id="UP000503462"/>
    </source>
</evidence>
<dbReference type="EC" id="3.5.1.41" evidence="4"/>
<name>A0A6H0XJ86_9PEZI</name>
<keyword evidence="3" id="KW-0170">Cobalt</keyword>
<dbReference type="GO" id="GO:0009272">
    <property type="term" value="P:fungal-type cell wall biogenesis"/>
    <property type="evidence" value="ECO:0007669"/>
    <property type="project" value="UniProtKB-ARBA"/>
</dbReference>
<dbReference type="Pfam" id="PF01522">
    <property type="entry name" value="Polysacc_deac_1"/>
    <property type="match status" value="1"/>
</dbReference>
<dbReference type="OrthoDB" id="407355at2759"/>
<evidence type="ECO:0000256" key="3">
    <source>
        <dbReference type="ARBA" id="ARBA00023285"/>
    </source>
</evidence>
<dbReference type="AlphaFoldDB" id="A0A6H0XJ86"/>
<keyword evidence="2" id="KW-0624">Polysaccharide degradation</keyword>
<dbReference type="CDD" id="cd10958">
    <property type="entry name" value="CE4_NodB_like_2"/>
    <property type="match status" value="1"/>
</dbReference>
<evidence type="ECO:0000313" key="7">
    <source>
        <dbReference type="EMBL" id="QIW94700.1"/>
    </source>
</evidence>
<dbReference type="PANTHER" id="PTHR10587">
    <property type="entry name" value="GLYCOSYL TRANSFERASE-RELATED"/>
    <property type="match status" value="1"/>
</dbReference>
<keyword evidence="8" id="KW-1185">Reference proteome</keyword>
<evidence type="ECO:0000256" key="2">
    <source>
        <dbReference type="ARBA" id="ARBA00023024"/>
    </source>
</evidence>
<evidence type="ECO:0000256" key="5">
    <source>
        <dbReference type="ARBA" id="ARBA00048494"/>
    </source>
</evidence>
<feature type="domain" description="NodB homology" evidence="6">
    <location>
        <begin position="47"/>
        <end position="230"/>
    </location>
</feature>
<dbReference type="EMBL" id="CP051139">
    <property type="protein sequence ID" value="QIW94700.1"/>
    <property type="molecule type" value="Genomic_DNA"/>
</dbReference>
<dbReference type="GO" id="GO:0006032">
    <property type="term" value="P:chitin catabolic process"/>
    <property type="evidence" value="ECO:0007669"/>
    <property type="project" value="UniProtKB-KW"/>
</dbReference>
<dbReference type="InterPro" id="IPR050248">
    <property type="entry name" value="Polysacc_deacetylase_ArnD"/>
</dbReference>
<dbReference type="Proteomes" id="UP000503462">
    <property type="component" value="Chromosome 1"/>
</dbReference>
<comment type="cofactor">
    <cofactor evidence="1">
        <name>Co(2+)</name>
        <dbReference type="ChEBI" id="CHEBI:48828"/>
    </cofactor>
</comment>
<evidence type="ECO:0000259" key="6">
    <source>
        <dbReference type="PROSITE" id="PS51677"/>
    </source>
</evidence>
<evidence type="ECO:0000256" key="1">
    <source>
        <dbReference type="ARBA" id="ARBA00001941"/>
    </source>
</evidence>
<evidence type="ECO:0000256" key="4">
    <source>
        <dbReference type="ARBA" id="ARBA00024056"/>
    </source>
</evidence>
<proteinExistence type="predicted"/>
<dbReference type="InterPro" id="IPR002509">
    <property type="entry name" value="NODB_dom"/>
</dbReference>
<dbReference type="InterPro" id="IPR011330">
    <property type="entry name" value="Glyco_hydro/deAcase_b/a-brl"/>
</dbReference>
<dbReference type="PROSITE" id="PS51677">
    <property type="entry name" value="NODB"/>
    <property type="match status" value="1"/>
</dbReference>
<keyword evidence="2" id="KW-0146">Chitin degradation</keyword>
<dbReference type="SUPFAM" id="SSF88713">
    <property type="entry name" value="Glycoside hydrolase/deacetylase"/>
    <property type="match status" value="1"/>
</dbReference>
<dbReference type="Gene3D" id="3.20.20.370">
    <property type="entry name" value="Glycoside hydrolase/deacetylase"/>
    <property type="match status" value="1"/>
</dbReference>
<dbReference type="PANTHER" id="PTHR10587:SF137">
    <property type="entry name" value="4-DEOXY-4-FORMAMIDO-L-ARABINOSE-PHOSPHOUNDECAPRENOL DEFORMYLASE ARND-RELATED"/>
    <property type="match status" value="1"/>
</dbReference>